<proteinExistence type="predicted"/>
<name>A0ACD5VVV4_AVESA</name>
<reference evidence="1" key="2">
    <citation type="submission" date="2025-09" db="UniProtKB">
        <authorList>
            <consortium name="EnsemblPlants"/>
        </authorList>
    </citation>
    <scope>IDENTIFICATION</scope>
</reference>
<dbReference type="EnsemblPlants" id="AVESA.00010b.r2.3DG0520050.1">
    <property type="protein sequence ID" value="AVESA.00010b.r2.3DG0520050.1.CDS"/>
    <property type="gene ID" value="AVESA.00010b.r2.3DG0520050"/>
</dbReference>
<organism evidence="1 2">
    <name type="scientific">Avena sativa</name>
    <name type="common">Oat</name>
    <dbReference type="NCBI Taxonomy" id="4498"/>
    <lineage>
        <taxon>Eukaryota</taxon>
        <taxon>Viridiplantae</taxon>
        <taxon>Streptophyta</taxon>
        <taxon>Embryophyta</taxon>
        <taxon>Tracheophyta</taxon>
        <taxon>Spermatophyta</taxon>
        <taxon>Magnoliopsida</taxon>
        <taxon>Liliopsida</taxon>
        <taxon>Poales</taxon>
        <taxon>Poaceae</taxon>
        <taxon>BOP clade</taxon>
        <taxon>Pooideae</taxon>
        <taxon>Poodae</taxon>
        <taxon>Poeae</taxon>
        <taxon>Poeae Chloroplast Group 1 (Aveneae type)</taxon>
        <taxon>Aveninae</taxon>
        <taxon>Avena</taxon>
    </lineage>
</organism>
<accession>A0ACD5VVV4</accession>
<evidence type="ECO:0000313" key="1">
    <source>
        <dbReference type="EnsemblPlants" id="AVESA.00010b.r2.3DG0520050.1.CDS"/>
    </source>
</evidence>
<keyword evidence="2" id="KW-1185">Reference proteome</keyword>
<protein>
    <submittedName>
        <fullName evidence="1">Uncharacterized protein</fullName>
    </submittedName>
</protein>
<sequence>MNSGPFGGAAGLYEGFYGGFGGGHGHDHGFSPQLQLGASTSSVLLDGGARQLDAAVHGVTDVSKRKGGGEREEKAATAMRSHSEAERRRRERINAHLATLRSMVPCADKMDKAALLAEVISHVKKLKAEAARVGRHCPVPSGADEVTVDVVQQQPPAAYPYHHSGGGLLLVKATLSCADGCADLFADVRRALQPLAPRVVGSDVTTLGGRVRVTVLMAREGDVTAASVRQALESVLDRVVSSAAAFDFAPRDSLLSGKRQRVSTTFESSSSSS</sequence>
<dbReference type="Proteomes" id="UP001732700">
    <property type="component" value="Chromosome 3D"/>
</dbReference>
<evidence type="ECO:0000313" key="2">
    <source>
        <dbReference type="Proteomes" id="UP001732700"/>
    </source>
</evidence>
<reference evidence="1" key="1">
    <citation type="submission" date="2021-05" db="EMBL/GenBank/DDBJ databases">
        <authorList>
            <person name="Scholz U."/>
            <person name="Mascher M."/>
            <person name="Fiebig A."/>
        </authorList>
    </citation>
    <scope>NUCLEOTIDE SEQUENCE [LARGE SCALE GENOMIC DNA]</scope>
</reference>